<comment type="caution">
    <text evidence="1">The sequence shown here is derived from an EMBL/GenBank/DDBJ whole genome shotgun (WGS) entry which is preliminary data.</text>
</comment>
<dbReference type="PROSITE" id="PS51257">
    <property type="entry name" value="PROKAR_LIPOPROTEIN"/>
    <property type="match status" value="1"/>
</dbReference>
<keyword evidence="2" id="KW-1185">Reference proteome</keyword>
<organism evidence="1 2">
    <name type="scientific">Paenibacillus apii</name>
    <dbReference type="NCBI Taxonomy" id="1850370"/>
    <lineage>
        <taxon>Bacteria</taxon>
        <taxon>Bacillati</taxon>
        <taxon>Bacillota</taxon>
        <taxon>Bacilli</taxon>
        <taxon>Bacillales</taxon>
        <taxon>Paenibacillaceae</taxon>
        <taxon>Paenibacillus</taxon>
    </lineage>
</organism>
<proteinExistence type="predicted"/>
<dbReference type="AlphaFoldDB" id="A0A6M1PGB9"/>
<sequence>MKNELKPLIGLLLLAILLISCSFKGAGVEPTSSANPSAIASTQVKSTAPAADYITMTYSEYSTTDNNGAIKTQILSYDTATKEMKKVFEFDYTAQYPLGFYDKPNQLLYYTQRVNTDKDYGDQIFVRDLSSNKSNQLTNNLNAVNYIIPSGDRLFFVANVKGEHGIRLGAIDLNTHEMTLWGDNDMLVETITLDHKNKKIYASAYSLKQRNYSLAHQDGPAGQNNFKMPTYTVYETDFDLKETTKLFSKNYWIRMLMNKDGHVIAFCDKEYNKGQVPSTVVDYDIVKKTSSESKWDTVRLQRGDANYSNDSNKIYAIAVVNNKRGLFEYDVKSNKFTAIFTPEVGFINNIQVVKGSNN</sequence>
<dbReference type="SUPFAM" id="SSF69304">
    <property type="entry name" value="Tricorn protease N-terminal domain"/>
    <property type="match status" value="1"/>
</dbReference>
<accession>A0A6M1PGB9</accession>
<evidence type="ECO:0008006" key="3">
    <source>
        <dbReference type="Google" id="ProtNLM"/>
    </source>
</evidence>
<protein>
    <recommendedName>
        <fullName evidence="3">TolB protein</fullName>
    </recommendedName>
</protein>
<dbReference type="InterPro" id="IPR015943">
    <property type="entry name" value="WD40/YVTN_repeat-like_dom_sf"/>
</dbReference>
<name>A0A6M1PGB9_9BACL</name>
<dbReference type="Proteomes" id="UP000480151">
    <property type="component" value="Unassembled WGS sequence"/>
</dbReference>
<dbReference type="RefSeq" id="WP_165096208.1">
    <property type="nucleotide sequence ID" value="NZ_JAAKGU010000002.1"/>
</dbReference>
<evidence type="ECO:0000313" key="1">
    <source>
        <dbReference type="EMBL" id="NGM82226.1"/>
    </source>
</evidence>
<dbReference type="Gene3D" id="2.130.10.10">
    <property type="entry name" value="YVTN repeat-like/Quinoprotein amine dehydrogenase"/>
    <property type="match status" value="1"/>
</dbReference>
<gene>
    <name evidence="1" type="ORF">G5B47_07345</name>
</gene>
<reference evidence="1 2" key="1">
    <citation type="submission" date="2020-02" db="EMBL/GenBank/DDBJ databases">
        <authorList>
            <person name="Gao J."/>
            <person name="Sun J."/>
        </authorList>
    </citation>
    <scope>NUCLEOTIDE SEQUENCE [LARGE SCALE GENOMIC DNA]</scope>
    <source>
        <strain evidence="1 2">7124</strain>
    </source>
</reference>
<evidence type="ECO:0000313" key="2">
    <source>
        <dbReference type="Proteomes" id="UP000480151"/>
    </source>
</evidence>
<dbReference type="EMBL" id="JAAKGU010000002">
    <property type="protein sequence ID" value="NGM82226.1"/>
    <property type="molecule type" value="Genomic_DNA"/>
</dbReference>